<keyword evidence="6" id="KW-1185">Reference proteome</keyword>
<sequence length="1005" mass="115027">MIRWWRGVKIVRIRLRVIKTCTKCKECKEKCTEYNEFISKWKTDWETQSQKYKTLYQQAKSGTGTDENLKYLNTFLEKLRTENSTNDTYKTAAGYVHEELKNMDCVEQKHFCKKNSSTAPGKEDDSYAFREKPHEYVAACSCIKDNTSQKPPLKPDSAKPATTKPDGDSGRGSARSGRNSNSPVINITEPTKDRQGTIAITTTQTNPDPSSEPGGGSGSSSQPGGQAGKDSGNTGGQSSNVDPGSNKSQPAQAPTQEIPCKIVEEILLKPRDSITGGLYNCNHKTEPFNWDCDPVSMNNKNKGACMPPRRQKLCIHNLTKLDPTKNTDELRRAFIKCAALETHFSWNKYKRGNIQAFSQLKKGTIPDNFLRSMKYSFGDYRDIFFGTDITSHSYIAEVSQNVLNILKEEKDKQAVPKIQNDRELLNKWWETYHKDIWDAMVCSLTHGLTDDSTKTKIKTNYPYSDDIETFAKTPQFLRWFTEWGDEFCHERKTQLNLLHGNCSGYECNKEENEDKKTKCEGSCEIYQTFIDKWKKEYETQSKKYIIDKNEEKYKSTSAQDDVEKANNAYQYLNTQFKELCKNGQCKCMEKPSKQSKTSEPNSSANDVIPKSLDYPPEEFKNSCDCKPPEEEEPDSSLNCVDKSAFDLKNVSHEGIKDVEKTLKGKNTKDVYEGKQPSGETNIDNILDTTYIPSDISSGDTPNSVTIPRIPSDIPNHKFTEEEWNQLKQDFILNMLQNDIPDENVSGNICMDPQPDTVDNIVREKPFITSIQDRKLYCDNEITYNIDWNVPENITTNNMDIPKYVTSNDQYTGIDLINDSLNSDQHVDIYEEILKRKENELFGTNNTKNTTFNRVATETYTDPIMNQLNLFHEWLDRHRDMCEKCSNKEEMLSKLSDEWNNENKEHLLDISLNGNDINTINHENYNMINENTQINHEGNDKTSVEHLGSTNIPPNDLTTQNNGSQTNNLRTNVSINIHFDENNNNNNVLTNNVTHEEDHLENMYNF</sequence>
<evidence type="ECO:0000259" key="3">
    <source>
        <dbReference type="Pfam" id="PF15445"/>
    </source>
</evidence>
<dbReference type="Proteomes" id="UP000831156">
    <property type="component" value="Unassembled WGS sequence"/>
</dbReference>
<dbReference type="Pfam" id="PF22672">
    <property type="entry name" value="DBL_C"/>
    <property type="match status" value="2"/>
</dbReference>
<feature type="compositionally biased region" description="Polar residues" evidence="1">
    <location>
        <begin position="594"/>
        <end position="605"/>
    </location>
</feature>
<dbReference type="Pfam" id="PF15445">
    <property type="entry name" value="ATS"/>
    <property type="match status" value="1"/>
</dbReference>
<dbReference type="Gene3D" id="1.20.58.830">
    <property type="match status" value="2"/>
</dbReference>
<feature type="compositionally biased region" description="Polar residues" evidence="1">
    <location>
        <begin position="236"/>
        <end position="255"/>
    </location>
</feature>
<dbReference type="InterPro" id="IPR044932">
    <property type="entry name" value="PfEMP1_ATS_sf"/>
</dbReference>
<reference evidence="5" key="1">
    <citation type="submission" date="2016-09" db="EMBL/GenBank/DDBJ databases">
        <authorList>
            <consortium name="Pathogen Informatics"/>
            <person name="Sun Q."/>
            <person name="Inoue M."/>
        </authorList>
    </citation>
    <scope>NUCLEOTIDE SEQUENCE</scope>
</reference>
<dbReference type="Pfam" id="PF05424">
    <property type="entry name" value="Duffy_binding"/>
    <property type="match status" value="1"/>
</dbReference>
<feature type="domain" description="Plasmodium falciparum erythrocyte membrane protein 1 acidic terminal segment" evidence="3">
    <location>
        <begin position="667"/>
        <end position="1001"/>
    </location>
</feature>
<comment type="caution">
    <text evidence="5">The sequence shown here is derived from an EMBL/GenBank/DDBJ whole genome shotgun (WGS) entry which is preliminary data.</text>
</comment>
<proteinExistence type="predicted"/>
<feature type="compositionally biased region" description="Polar residues" evidence="1">
    <location>
        <begin position="198"/>
        <end position="208"/>
    </location>
</feature>
<dbReference type="InterPro" id="IPR054595">
    <property type="entry name" value="DBL_C"/>
</dbReference>
<name>A0ABY1UV40_9APIC</name>
<evidence type="ECO:0000259" key="2">
    <source>
        <dbReference type="Pfam" id="PF05424"/>
    </source>
</evidence>
<dbReference type="Gene3D" id="1.20.1310.20">
    <property type="entry name" value="Duffy-antigen binding domain"/>
    <property type="match status" value="1"/>
</dbReference>
<protein>
    <submittedName>
        <fullName evidence="5">Erythrocyte membrane protein 1, PfEMP1, putative</fullName>
    </submittedName>
</protein>
<organism evidence="5 6">
    <name type="scientific">Plasmodium gaboni</name>
    <dbReference type="NCBI Taxonomy" id="647221"/>
    <lineage>
        <taxon>Eukaryota</taxon>
        <taxon>Sar</taxon>
        <taxon>Alveolata</taxon>
        <taxon>Apicomplexa</taxon>
        <taxon>Aconoidasida</taxon>
        <taxon>Haemosporida</taxon>
        <taxon>Plasmodiidae</taxon>
        <taxon>Plasmodium</taxon>
        <taxon>Plasmodium (Laverania)</taxon>
    </lineage>
</organism>
<dbReference type="InterPro" id="IPR042202">
    <property type="entry name" value="Duffy-ag-bd_sf"/>
</dbReference>
<dbReference type="InterPro" id="IPR008602">
    <property type="entry name" value="Duffy-antigen-binding"/>
</dbReference>
<evidence type="ECO:0000313" key="5">
    <source>
        <dbReference type="EMBL" id="SOV20323.1"/>
    </source>
</evidence>
<feature type="region of interest" description="Disordered" evidence="1">
    <location>
        <begin position="590"/>
        <end position="613"/>
    </location>
</feature>
<feature type="domain" description="Duffy-antigen binding" evidence="2">
    <location>
        <begin position="303"/>
        <end position="478"/>
    </location>
</feature>
<dbReference type="InterPro" id="IPR029211">
    <property type="entry name" value="PfEMP1_ATS"/>
</dbReference>
<feature type="region of interest" description="Disordered" evidence="1">
    <location>
        <begin position="145"/>
        <end position="258"/>
    </location>
</feature>
<feature type="domain" description="Duffy-binding-like" evidence="4">
    <location>
        <begin position="21"/>
        <end position="89"/>
    </location>
</feature>
<accession>A0ABY1UV40</accession>
<dbReference type="Gene3D" id="1.10.1900.40">
    <property type="entry name" value="Acidic terminal segments, variant surface antigen of PfEMP1"/>
    <property type="match status" value="2"/>
</dbReference>
<feature type="domain" description="Duffy-binding-like" evidence="4">
    <location>
        <begin position="482"/>
        <end position="595"/>
    </location>
</feature>
<feature type="compositionally biased region" description="Polar residues" evidence="1">
    <location>
        <begin position="947"/>
        <end position="965"/>
    </location>
</feature>
<feature type="region of interest" description="Disordered" evidence="1">
    <location>
        <begin position="941"/>
        <end position="965"/>
    </location>
</feature>
<evidence type="ECO:0000259" key="4">
    <source>
        <dbReference type="Pfam" id="PF22672"/>
    </source>
</evidence>
<evidence type="ECO:0000256" key="1">
    <source>
        <dbReference type="SAM" id="MobiDB-lite"/>
    </source>
</evidence>
<gene>
    <name evidence="5" type="ORF">PGABG01_0015500</name>
</gene>
<evidence type="ECO:0000313" key="6">
    <source>
        <dbReference type="Proteomes" id="UP000831156"/>
    </source>
</evidence>
<dbReference type="SUPFAM" id="SSF140924">
    <property type="entry name" value="Duffy binding domain-like"/>
    <property type="match status" value="2"/>
</dbReference>
<feature type="compositionally biased region" description="Low complexity" evidence="1">
    <location>
        <begin position="171"/>
        <end position="182"/>
    </location>
</feature>
<dbReference type="EMBL" id="FMKD01000040">
    <property type="protein sequence ID" value="SOV20323.1"/>
    <property type="molecule type" value="Genomic_DNA"/>
</dbReference>